<dbReference type="AlphaFoldDB" id="A0A8S3F589"/>
<accession>A0A8S3F589</accession>
<evidence type="ECO:0000313" key="2">
    <source>
        <dbReference type="EMBL" id="CAF5101289.1"/>
    </source>
</evidence>
<dbReference type="EMBL" id="CAJOBH010178021">
    <property type="protein sequence ID" value="CAF4930890.1"/>
    <property type="molecule type" value="Genomic_DNA"/>
</dbReference>
<evidence type="ECO:0000313" key="1">
    <source>
        <dbReference type="EMBL" id="CAF4930890.1"/>
    </source>
</evidence>
<dbReference type="Proteomes" id="UP000681720">
    <property type="component" value="Unassembled WGS sequence"/>
</dbReference>
<reference evidence="2" key="1">
    <citation type="submission" date="2021-02" db="EMBL/GenBank/DDBJ databases">
        <authorList>
            <person name="Nowell W R."/>
        </authorList>
    </citation>
    <scope>NUCLEOTIDE SEQUENCE</scope>
</reference>
<organism evidence="2 3">
    <name type="scientific">Rotaria magnacalcarata</name>
    <dbReference type="NCBI Taxonomy" id="392030"/>
    <lineage>
        <taxon>Eukaryota</taxon>
        <taxon>Metazoa</taxon>
        <taxon>Spiralia</taxon>
        <taxon>Gnathifera</taxon>
        <taxon>Rotifera</taxon>
        <taxon>Eurotatoria</taxon>
        <taxon>Bdelloidea</taxon>
        <taxon>Philodinida</taxon>
        <taxon>Philodinidae</taxon>
        <taxon>Rotaria</taxon>
    </lineage>
</organism>
<sequence length="47" mass="5495">METVIDEKSLFIHNENENVQSKTIQSLTSDKRDVIDSWINNRDNDTT</sequence>
<comment type="caution">
    <text evidence="2">The sequence shown here is derived from an EMBL/GenBank/DDBJ whole genome shotgun (WGS) entry which is preliminary data.</text>
</comment>
<dbReference type="Proteomes" id="UP000681967">
    <property type="component" value="Unassembled WGS sequence"/>
</dbReference>
<gene>
    <name evidence="1" type="ORF">BYL167_LOCUS53313</name>
    <name evidence="2" type="ORF">GIL414_LOCUS62742</name>
</gene>
<proteinExistence type="predicted"/>
<protein>
    <submittedName>
        <fullName evidence="2">Uncharacterized protein</fullName>
    </submittedName>
</protein>
<dbReference type="EMBL" id="CAJOBJ010255061">
    <property type="protein sequence ID" value="CAF5101289.1"/>
    <property type="molecule type" value="Genomic_DNA"/>
</dbReference>
<feature type="non-terminal residue" evidence="2">
    <location>
        <position position="47"/>
    </location>
</feature>
<name>A0A8S3F589_9BILA</name>
<evidence type="ECO:0000313" key="3">
    <source>
        <dbReference type="Proteomes" id="UP000681720"/>
    </source>
</evidence>